<proteinExistence type="predicted"/>
<protein>
    <submittedName>
        <fullName evidence="1">Uncharacterized protein</fullName>
    </submittedName>
</protein>
<dbReference type="InterPro" id="IPR013783">
    <property type="entry name" value="Ig-like_fold"/>
</dbReference>
<keyword evidence="2" id="KW-1185">Reference proteome</keyword>
<sequence>MTWSWPSPLHNFTQGLITKVIYKSQWDSENYWDEADTSHIPTNLTNVTFTISGLKYAHALYDIRVFLRSAASTEPYKWSKPATYTLHTKASVPSRPPKTDIGSYRVQSHHLGGRNLIIYWQRIPQYLENGDNIHYKVIEVKENGIKRLVGIQYCLIKKLYYRAGKMSQTEISSAASLI</sequence>
<dbReference type="Proteomes" id="UP001558652">
    <property type="component" value="Unassembled WGS sequence"/>
</dbReference>
<dbReference type="Gene3D" id="2.60.40.10">
    <property type="entry name" value="Immunoglobulins"/>
    <property type="match status" value="1"/>
</dbReference>
<evidence type="ECO:0000313" key="1">
    <source>
        <dbReference type="EMBL" id="KAL1131326.1"/>
    </source>
</evidence>
<accession>A0ABD0YJ60</accession>
<organism evidence="1 2">
    <name type="scientific">Ranatra chinensis</name>
    <dbReference type="NCBI Taxonomy" id="642074"/>
    <lineage>
        <taxon>Eukaryota</taxon>
        <taxon>Metazoa</taxon>
        <taxon>Ecdysozoa</taxon>
        <taxon>Arthropoda</taxon>
        <taxon>Hexapoda</taxon>
        <taxon>Insecta</taxon>
        <taxon>Pterygota</taxon>
        <taxon>Neoptera</taxon>
        <taxon>Paraneoptera</taxon>
        <taxon>Hemiptera</taxon>
        <taxon>Heteroptera</taxon>
        <taxon>Panheteroptera</taxon>
        <taxon>Nepomorpha</taxon>
        <taxon>Nepidae</taxon>
        <taxon>Ranatrinae</taxon>
        <taxon>Ranatra</taxon>
    </lineage>
</organism>
<reference evidence="1 2" key="1">
    <citation type="submission" date="2024-07" db="EMBL/GenBank/DDBJ databases">
        <title>Chromosome-level genome assembly of the water stick insect Ranatra chinensis (Heteroptera: Nepidae).</title>
        <authorList>
            <person name="Liu X."/>
        </authorList>
    </citation>
    <scope>NUCLEOTIDE SEQUENCE [LARGE SCALE GENOMIC DNA]</scope>
    <source>
        <strain evidence="1">Cailab_2021Rc</strain>
        <tissue evidence="1">Muscle</tissue>
    </source>
</reference>
<comment type="caution">
    <text evidence="1">The sequence shown here is derived from an EMBL/GenBank/DDBJ whole genome shotgun (WGS) entry which is preliminary data.</text>
</comment>
<dbReference type="EMBL" id="JBFDAA010000006">
    <property type="protein sequence ID" value="KAL1131326.1"/>
    <property type="molecule type" value="Genomic_DNA"/>
</dbReference>
<name>A0ABD0YJ60_9HEMI</name>
<dbReference type="AlphaFoldDB" id="A0ABD0YJ60"/>
<gene>
    <name evidence="1" type="ORF">AAG570_010944</name>
</gene>
<evidence type="ECO:0000313" key="2">
    <source>
        <dbReference type="Proteomes" id="UP001558652"/>
    </source>
</evidence>